<evidence type="ECO:0000313" key="6">
    <source>
        <dbReference type="Proteomes" id="UP001419084"/>
    </source>
</evidence>
<dbReference type="OrthoDB" id="6194834at2"/>
<accession>A0A3E2NAT4</accession>
<evidence type="ECO:0000313" key="5">
    <source>
        <dbReference type="Proteomes" id="UP000260680"/>
    </source>
</evidence>
<keyword evidence="1" id="KW-0812">Transmembrane</keyword>
<dbReference type="EMBL" id="QOHO01000048">
    <property type="protein sequence ID" value="RFZ78092.1"/>
    <property type="molecule type" value="Genomic_DNA"/>
</dbReference>
<feature type="transmembrane region" description="Helical" evidence="1">
    <location>
        <begin position="72"/>
        <end position="91"/>
    </location>
</feature>
<keyword evidence="6" id="KW-1185">Reference proteome</keyword>
<dbReference type="Proteomes" id="UP000260680">
    <property type="component" value="Unassembled WGS sequence"/>
</dbReference>
<name>A0A3E2NAT4_9FIRM</name>
<reference evidence="3 6" key="2">
    <citation type="journal article" date="2024" name="Int. J. Syst. Evol. Microbiol.">
        <title>Lacrimispora brassicae sp. nov. isolated from fermented cabbage, and proposal of Clostridium indicum Gundawar et al. 2019 and Clostridium methoxybenzovorans Mechichi et al. 1999 as heterotypic synonyms of Lacrimispora amygdalina (Parshina et al. 2003) Haas and Blanchard 2020 and Lacrimispora indolis (McClung and McCoy 1957) Haas and Blanchard 2020, respectively.</title>
        <authorList>
            <person name="Kobayashi H."/>
            <person name="Tanizawa Y."/>
            <person name="Sakamoto M."/>
            <person name="Ohkuma M."/>
            <person name="Tohno M."/>
        </authorList>
    </citation>
    <scope>NUCLEOTIDE SEQUENCE [LARGE SCALE GENOMIC DNA]</scope>
    <source>
        <strain evidence="3 6">DSM 12857</strain>
    </source>
</reference>
<dbReference type="InterPro" id="IPR027383">
    <property type="entry name" value="Znf_put"/>
</dbReference>
<feature type="domain" description="Putative zinc-finger" evidence="2">
    <location>
        <begin position="3"/>
        <end position="37"/>
    </location>
</feature>
<protein>
    <recommendedName>
        <fullName evidence="2">Putative zinc-finger domain-containing protein</fullName>
    </recommendedName>
</protein>
<proteinExistence type="predicted"/>
<dbReference type="RefSeq" id="WP_117417832.1">
    <property type="nucleotide sequence ID" value="NZ_BRPJ01000025.1"/>
</dbReference>
<evidence type="ECO:0000313" key="4">
    <source>
        <dbReference type="EMBL" id="RFZ78092.1"/>
    </source>
</evidence>
<dbReference type="Proteomes" id="UP001419084">
    <property type="component" value="Unassembled WGS sequence"/>
</dbReference>
<keyword evidence="1" id="KW-1133">Transmembrane helix</keyword>
<dbReference type="EMBL" id="BRPJ01000025">
    <property type="protein sequence ID" value="GLB29459.1"/>
    <property type="molecule type" value="Genomic_DNA"/>
</dbReference>
<dbReference type="Pfam" id="PF13490">
    <property type="entry name" value="zf-HC2"/>
    <property type="match status" value="1"/>
</dbReference>
<gene>
    <name evidence="4" type="ORF">DS742_15225</name>
    <name evidence="3" type="ORF">LAD12857_13820</name>
</gene>
<evidence type="ECO:0000259" key="2">
    <source>
        <dbReference type="Pfam" id="PF13490"/>
    </source>
</evidence>
<evidence type="ECO:0000256" key="1">
    <source>
        <dbReference type="SAM" id="Phobius"/>
    </source>
</evidence>
<reference evidence="4 5" key="1">
    <citation type="submission" date="2018-07" db="EMBL/GenBank/DDBJ databases">
        <title>New species, Clostridium PI-S10-A1B.</title>
        <authorList>
            <person name="Krishna G."/>
            <person name="Summeta K."/>
            <person name="Shikha S."/>
            <person name="Prabhu P.B."/>
            <person name="Suresh K."/>
        </authorList>
    </citation>
    <scope>NUCLEOTIDE SEQUENCE [LARGE SCALE GENOMIC DNA]</scope>
    <source>
        <strain evidence="4 5">PI-S10-A1B</strain>
    </source>
</reference>
<dbReference type="AlphaFoldDB" id="A0A3E2NAT4"/>
<comment type="caution">
    <text evidence="4">The sequence shown here is derived from an EMBL/GenBank/DDBJ whole genome shotgun (WGS) entry which is preliminary data.</text>
</comment>
<evidence type="ECO:0000313" key="3">
    <source>
        <dbReference type="EMBL" id="GLB29459.1"/>
    </source>
</evidence>
<keyword evidence="1" id="KW-0472">Membrane</keyword>
<sequence>MKCSIVKDLLSNYIDGLTSEETNTEIKKHLDNCDNCRTVYEEMSIVIPGEIPNEDKNINFLKRLKAKMIHKNIMVALLTCIIVLCGLIVFAKNYQIPLPFDINRMSVELCPSVVITNEKGRVIWEKLDTSKAVDVKQKDSGDIINVVERVYRGISHISESSTGREVNRNGENVRVIYYCYAKTLWTSLFFDSDLAAYSESGSSTGSDIYGDGYETVDYKPQMIEIYYLPVRNLDRLEKLSDEEFDMQKEKGTLVWKGVN</sequence>
<organism evidence="4 5">
    <name type="scientific">Lacrimispora amygdalina</name>
    <dbReference type="NCBI Taxonomy" id="253257"/>
    <lineage>
        <taxon>Bacteria</taxon>
        <taxon>Bacillati</taxon>
        <taxon>Bacillota</taxon>
        <taxon>Clostridia</taxon>
        <taxon>Lachnospirales</taxon>
        <taxon>Lachnospiraceae</taxon>
        <taxon>Lacrimispora</taxon>
    </lineage>
</organism>